<proteinExistence type="predicted"/>
<evidence type="ECO:0000313" key="2">
    <source>
        <dbReference type="EMBL" id="OKH94653.1"/>
    </source>
</evidence>
<dbReference type="InterPro" id="IPR029058">
    <property type="entry name" value="AB_hydrolase_fold"/>
</dbReference>
<dbReference type="Proteomes" id="UP000186455">
    <property type="component" value="Unassembled WGS sequence"/>
</dbReference>
<organism evidence="2 3">
    <name type="scientific">Streptomyces uncialis</name>
    <dbReference type="NCBI Taxonomy" id="1048205"/>
    <lineage>
        <taxon>Bacteria</taxon>
        <taxon>Bacillati</taxon>
        <taxon>Actinomycetota</taxon>
        <taxon>Actinomycetes</taxon>
        <taxon>Kitasatosporales</taxon>
        <taxon>Streptomycetaceae</taxon>
        <taxon>Streptomyces</taxon>
    </lineage>
</organism>
<accession>A0A1Q4VA19</accession>
<reference evidence="2 3" key="1">
    <citation type="submission" date="2015-06" db="EMBL/GenBank/DDBJ databases">
        <title>Cloning and characterization of the uncialamcin biosynthetic gene cluster.</title>
        <authorList>
            <person name="Yan X."/>
            <person name="Huang T."/>
            <person name="Ge H."/>
            <person name="Shen B."/>
        </authorList>
    </citation>
    <scope>NUCLEOTIDE SEQUENCE [LARGE SCALE GENOMIC DNA]</scope>
    <source>
        <strain evidence="2 3">DCA2648</strain>
    </source>
</reference>
<gene>
    <name evidence="2" type="ORF">AB852_10525</name>
</gene>
<feature type="signal peptide" evidence="1">
    <location>
        <begin position="1"/>
        <end position="26"/>
    </location>
</feature>
<protein>
    <recommendedName>
        <fullName evidence="4">Tripeptidyl aminopeptidase</fullName>
    </recommendedName>
</protein>
<evidence type="ECO:0000313" key="3">
    <source>
        <dbReference type="Proteomes" id="UP000186455"/>
    </source>
</evidence>
<dbReference type="AlphaFoldDB" id="A0A1Q4VA19"/>
<dbReference type="Gene3D" id="3.40.50.1820">
    <property type="entry name" value="alpha/beta hydrolase"/>
    <property type="match status" value="1"/>
</dbReference>
<feature type="chain" id="PRO_5039627695" description="Tripeptidyl aminopeptidase" evidence="1">
    <location>
        <begin position="27"/>
        <end position="441"/>
    </location>
</feature>
<keyword evidence="3" id="KW-1185">Reference proteome</keyword>
<sequence length="441" mass="49451">MRHTVRWLLSLAMLFGIVGVSGSPAAALPDNPIPDINARLAALPGVVSSREITNSEHPDQRAYEVRFEQLKDHQNPAAGTFQQLVVIHHRDDRLPTLLTPTQHGLSTPTGINFPKNDVWVEQRFFGTSQPSPKDLTKLDARQAATDLHRVTVALKGIYGQKWLSSGMGVTGQIATYHRRFFPADVQGTYVLGARNDVRNDDDSAYDAFFAQVGTPECRARIAAFQREALLRRDELVELYRQQAQLDGLSFELIGSVDRAFELSITDYMWKFWELKSERLCRTVPLPSATTAAVWSELRWTTTSYIRSDQHLRWDEQNLYLAGTQTGWPTVSTPHLDDLLRYPGINNPRTFVDRGIPLPFDNGAMADIDRWVREESSEMIYIYGKTDPVSAEGFRVDGGSRDSKVYVGTKGGLAFLTPAEQQEFTAKLKRWAGVADQPPATG</sequence>
<name>A0A1Q4VA19_9ACTN</name>
<evidence type="ECO:0000256" key="1">
    <source>
        <dbReference type="SAM" id="SignalP"/>
    </source>
</evidence>
<comment type="caution">
    <text evidence="2">The sequence shown here is derived from an EMBL/GenBank/DDBJ whole genome shotgun (WGS) entry which is preliminary data.</text>
</comment>
<evidence type="ECO:0008006" key="4">
    <source>
        <dbReference type="Google" id="ProtNLM"/>
    </source>
</evidence>
<dbReference type="STRING" id="1048205.AB852_10525"/>
<dbReference type="InterPro" id="IPR008761">
    <property type="entry name" value="Peptidase_S37"/>
</dbReference>
<dbReference type="Pfam" id="PF05576">
    <property type="entry name" value="Peptidase_S37"/>
    <property type="match status" value="1"/>
</dbReference>
<dbReference type="EMBL" id="LFBV01000002">
    <property type="protein sequence ID" value="OKH94653.1"/>
    <property type="molecule type" value="Genomic_DNA"/>
</dbReference>
<dbReference type="ESTHER" id="9actn-a0a1q4va19">
    <property type="family name" value="Peptidase_S37"/>
</dbReference>
<keyword evidence="1" id="KW-0732">Signal</keyword>